<comment type="caution">
    <text evidence="1">The sequence shown here is derived from an EMBL/GenBank/DDBJ whole genome shotgun (WGS) entry which is preliminary data.</text>
</comment>
<evidence type="ECO:0000313" key="1">
    <source>
        <dbReference type="EMBL" id="CAJ2635165.1"/>
    </source>
</evidence>
<evidence type="ECO:0000313" key="2">
    <source>
        <dbReference type="Proteomes" id="UP001177021"/>
    </source>
</evidence>
<sequence>MASKRFNIVPIVYGDIPHKYRMLINVVDVLFAALDSPKEVRKAFLNAAYFLKTGGKYLVYVQGNCNEPSHQGGDGVFSSLLKGERVQFQRRELVTLERFHRDDHAYVSGVFRSLEVAEIDQSCLVSNKFWTSKDSDRDPGRRISLYEKQKDLPVYMLLESSWGYILFRAVDVYKVERNYMDTEHYIEDFNKFFEFVASHTFASPDEALRYLTADSHDIVPDGLIDFLVRHLPKTMKDGNGNHCYTLALPNPFIAYEIVNAGFACSASPFHVDIMRGVRRNIEKVFEKMKPGDLEKSQACLARIYGKKLDSPNKGKLPKKKAAPLPSFPTRKNPKRKARK</sequence>
<proteinExistence type="predicted"/>
<dbReference type="Proteomes" id="UP001177021">
    <property type="component" value="Unassembled WGS sequence"/>
</dbReference>
<reference evidence="1" key="1">
    <citation type="submission" date="2023-10" db="EMBL/GenBank/DDBJ databases">
        <authorList>
            <person name="Rodriguez Cubillos JULIANA M."/>
            <person name="De Vega J."/>
        </authorList>
    </citation>
    <scope>NUCLEOTIDE SEQUENCE</scope>
</reference>
<accession>A0ACB0ITE0</accession>
<gene>
    <name evidence="1" type="ORF">MILVUS5_LOCUS5913</name>
</gene>
<protein>
    <submittedName>
        <fullName evidence="1">Uncharacterized protein</fullName>
    </submittedName>
</protein>
<dbReference type="EMBL" id="CASHSV030000002">
    <property type="protein sequence ID" value="CAJ2635165.1"/>
    <property type="molecule type" value="Genomic_DNA"/>
</dbReference>
<keyword evidence="2" id="KW-1185">Reference proteome</keyword>
<name>A0ACB0ITE0_TRIPR</name>
<organism evidence="1 2">
    <name type="scientific">Trifolium pratense</name>
    <name type="common">Red clover</name>
    <dbReference type="NCBI Taxonomy" id="57577"/>
    <lineage>
        <taxon>Eukaryota</taxon>
        <taxon>Viridiplantae</taxon>
        <taxon>Streptophyta</taxon>
        <taxon>Embryophyta</taxon>
        <taxon>Tracheophyta</taxon>
        <taxon>Spermatophyta</taxon>
        <taxon>Magnoliopsida</taxon>
        <taxon>eudicotyledons</taxon>
        <taxon>Gunneridae</taxon>
        <taxon>Pentapetalae</taxon>
        <taxon>rosids</taxon>
        <taxon>fabids</taxon>
        <taxon>Fabales</taxon>
        <taxon>Fabaceae</taxon>
        <taxon>Papilionoideae</taxon>
        <taxon>50 kb inversion clade</taxon>
        <taxon>NPAAA clade</taxon>
        <taxon>Hologalegina</taxon>
        <taxon>IRL clade</taxon>
        <taxon>Trifolieae</taxon>
        <taxon>Trifolium</taxon>
    </lineage>
</organism>